<gene>
    <name evidence="7" type="ORF">HNY73_013087</name>
</gene>
<evidence type="ECO:0000313" key="8">
    <source>
        <dbReference type="Proteomes" id="UP000807504"/>
    </source>
</evidence>
<dbReference type="InterPro" id="IPR009000">
    <property type="entry name" value="Transl_B-barrel_sf"/>
</dbReference>
<comment type="caution">
    <text evidence="7">The sequence shown here is derived from an EMBL/GenBank/DDBJ whole genome shotgun (WGS) entry which is preliminary data.</text>
</comment>
<reference evidence="7" key="1">
    <citation type="journal article" date="2020" name="bioRxiv">
        <title>Chromosome-level reference genome of the European wasp spider Argiope bruennichi: a resource for studies on range expansion and evolutionary adaptation.</title>
        <authorList>
            <person name="Sheffer M.M."/>
            <person name="Hoppe A."/>
            <person name="Krehenwinkel H."/>
            <person name="Uhl G."/>
            <person name="Kuss A.W."/>
            <person name="Jensen L."/>
            <person name="Jensen C."/>
            <person name="Gillespie R.G."/>
            <person name="Hoff K.J."/>
            <person name="Prost S."/>
        </authorList>
    </citation>
    <scope>NUCLEOTIDE SEQUENCE</scope>
</reference>
<dbReference type="SUPFAM" id="SSF50447">
    <property type="entry name" value="Translation proteins"/>
    <property type="match status" value="1"/>
</dbReference>
<dbReference type="Pfam" id="PF00297">
    <property type="entry name" value="Ribosomal_L3"/>
    <property type="match status" value="1"/>
</dbReference>
<keyword evidence="3" id="KW-0687">Ribonucleoprotein</keyword>
<dbReference type="GO" id="GO:0005762">
    <property type="term" value="C:mitochondrial large ribosomal subunit"/>
    <property type="evidence" value="ECO:0007669"/>
    <property type="project" value="TreeGrafter"/>
</dbReference>
<dbReference type="PANTHER" id="PTHR11229">
    <property type="entry name" value="50S RIBOSOMAL PROTEIN L3"/>
    <property type="match status" value="1"/>
</dbReference>
<dbReference type="GO" id="GO:0003735">
    <property type="term" value="F:structural constituent of ribosome"/>
    <property type="evidence" value="ECO:0007669"/>
    <property type="project" value="InterPro"/>
</dbReference>
<dbReference type="EMBL" id="JABXBU010001863">
    <property type="protein sequence ID" value="KAF8782852.1"/>
    <property type="molecule type" value="Genomic_DNA"/>
</dbReference>
<keyword evidence="2 7" id="KW-0689">Ribosomal protein</keyword>
<comment type="similarity">
    <text evidence="1">Belongs to the universal ribosomal protein uL3 family.</text>
</comment>
<evidence type="ECO:0000256" key="5">
    <source>
        <dbReference type="ARBA" id="ARBA00035396"/>
    </source>
</evidence>
<dbReference type="Proteomes" id="UP000807504">
    <property type="component" value="Unassembled WGS sequence"/>
</dbReference>
<dbReference type="NCBIfam" id="TIGR03625">
    <property type="entry name" value="L3_bact"/>
    <property type="match status" value="1"/>
</dbReference>
<evidence type="ECO:0000256" key="3">
    <source>
        <dbReference type="ARBA" id="ARBA00023274"/>
    </source>
</evidence>
<dbReference type="PANTHER" id="PTHR11229:SF8">
    <property type="entry name" value="LARGE RIBOSOMAL SUBUNIT PROTEIN UL3M"/>
    <property type="match status" value="1"/>
</dbReference>
<reference evidence="7" key="2">
    <citation type="submission" date="2020-06" db="EMBL/GenBank/DDBJ databases">
        <authorList>
            <person name="Sheffer M."/>
        </authorList>
    </citation>
    <scope>NUCLEOTIDE SEQUENCE</scope>
</reference>
<dbReference type="AlphaFoldDB" id="A0A8T0F2U5"/>
<feature type="compositionally biased region" description="Acidic residues" evidence="6">
    <location>
        <begin position="376"/>
        <end position="385"/>
    </location>
</feature>
<dbReference type="InterPro" id="IPR000597">
    <property type="entry name" value="Ribosomal_uL3"/>
</dbReference>
<dbReference type="Gene3D" id="3.30.160.810">
    <property type="match status" value="1"/>
</dbReference>
<evidence type="ECO:0000256" key="6">
    <source>
        <dbReference type="SAM" id="MobiDB-lite"/>
    </source>
</evidence>
<keyword evidence="8" id="KW-1185">Reference proteome</keyword>
<evidence type="ECO:0000313" key="7">
    <source>
        <dbReference type="EMBL" id="KAF8782852.1"/>
    </source>
</evidence>
<dbReference type="Gene3D" id="2.40.30.10">
    <property type="entry name" value="Translation factors"/>
    <property type="match status" value="2"/>
</dbReference>
<proteinExistence type="inferred from homology"/>
<accession>A0A8T0F2U5</accession>
<sequence length="385" mass="43737">MFSIAKKISICSLSARVLYNNSQNILPTIACNWIVSTREKGYGHGIRKIKKFDNYWVPKKRKFTDDKLTKENKDFLQEVINDKYLKPGESPLREQPNTDRAEWTPESVRAGLIARKIGIYPMWTKSGKKILTTLLQVVDNHVIRYNPPEIFSQSKYSKSNLMPSDTRTYGSLVVGAESADPQLFTAAYNGLFAEAGVMPKKKLTRFRITPDAKIEPGTPLFANHFRVGDYVNIRGITKYHGFQGVVKRFGFKGGRATHGVTKSHRRPGCIGSGRKRGVWKGKKMPGLMGGRYRLARGLKIWRINTKYNVLYIHGPAVPGINGNYCTIYDCYIPKKNHKEDNPPPFPTFYPEDVEEPLPENIYDKDLHNFSDPSITIEDEEAESKG</sequence>
<evidence type="ECO:0000256" key="4">
    <source>
        <dbReference type="ARBA" id="ARBA00035209"/>
    </source>
</evidence>
<evidence type="ECO:0000256" key="2">
    <source>
        <dbReference type="ARBA" id="ARBA00022980"/>
    </source>
</evidence>
<dbReference type="InterPro" id="IPR019927">
    <property type="entry name" value="Ribosomal_uL3_bac/org-type"/>
</dbReference>
<organism evidence="7 8">
    <name type="scientific">Argiope bruennichi</name>
    <name type="common">Wasp spider</name>
    <name type="synonym">Aranea bruennichi</name>
    <dbReference type="NCBI Taxonomy" id="94029"/>
    <lineage>
        <taxon>Eukaryota</taxon>
        <taxon>Metazoa</taxon>
        <taxon>Ecdysozoa</taxon>
        <taxon>Arthropoda</taxon>
        <taxon>Chelicerata</taxon>
        <taxon>Arachnida</taxon>
        <taxon>Araneae</taxon>
        <taxon>Araneomorphae</taxon>
        <taxon>Entelegynae</taxon>
        <taxon>Araneoidea</taxon>
        <taxon>Araneidae</taxon>
        <taxon>Argiope</taxon>
    </lineage>
</organism>
<dbReference type="OrthoDB" id="274683at2759"/>
<protein>
    <recommendedName>
        <fullName evidence="4">Large ribosomal subunit protein uL3m</fullName>
    </recommendedName>
    <alternativeName>
        <fullName evidence="5">39S ribosomal protein L3, mitochondrial</fullName>
    </alternativeName>
</protein>
<dbReference type="GO" id="GO:0006412">
    <property type="term" value="P:translation"/>
    <property type="evidence" value="ECO:0007669"/>
    <property type="project" value="InterPro"/>
</dbReference>
<dbReference type="OMA" id="IGIYPMW"/>
<feature type="region of interest" description="Disordered" evidence="6">
    <location>
        <begin position="365"/>
        <end position="385"/>
    </location>
</feature>
<name>A0A8T0F2U5_ARGBR</name>
<evidence type="ECO:0000256" key="1">
    <source>
        <dbReference type="ARBA" id="ARBA00006540"/>
    </source>
</evidence>